<keyword evidence="1" id="KW-0732">Signal</keyword>
<dbReference type="AlphaFoldDB" id="A0A3M6VSD9"/>
<evidence type="ECO:0008006" key="4">
    <source>
        <dbReference type="Google" id="ProtNLM"/>
    </source>
</evidence>
<gene>
    <name evidence="2" type="ORF">DD238_004502</name>
</gene>
<evidence type="ECO:0000313" key="2">
    <source>
        <dbReference type="EMBL" id="RMX68476.1"/>
    </source>
</evidence>
<reference evidence="2 3" key="1">
    <citation type="submission" date="2018-06" db="EMBL/GenBank/DDBJ databases">
        <title>Comparative genomics of downy mildews reveals potential adaptations to biotrophy.</title>
        <authorList>
            <person name="Fletcher K."/>
            <person name="Klosterman S.J."/>
            <person name="Derevnina L."/>
            <person name="Martin F."/>
            <person name="Koike S."/>
            <person name="Reyes Chin-Wo S."/>
            <person name="Mou B."/>
            <person name="Michelmore R."/>
        </authorList>
    </citation>
    <scope>NUCLEOTIDE SEQUENCE [LARGE SCALE GENOMIC DNA]</scope>
    <source>
        <strain evidence="2 3">R14</strain>
    </source>
</reference>
<dbReference type="EMBL" id="QLLG01000068">
    <property type="protein sequence ID" value="RMX68476.1"/>
    <property type="molecule type" value="Genomic_DNA"/>
</dbReference>
<keyword evidence="3" id="KW-1185">Reference proteome</keyword>
<organism evidence="2 3">
    <name type="scientific">Peronospora effusa</name>
    <dbReference type="NCBI Taxonomy" id="542832"/>
    <lineage>
        <taxon>Eukaryota</taxon>
        <taxon>Sar</taxon>
        <taxon>Stramenopiles</taxon>
        <taxon>Oomycota</taxon>
        <taxon>Peronosporomycetes</taxon>
        <taxon>Peronosporales</taxon>
        <taxon>Peronosporaceae</taxon>
        <taxon>Peronospora</taxon>
    </lineage>
</organism>
<feature type="chain" id="PRO_5018234444" description="RxLR effector protein" evidence="1">
    <location>
        <begin position="23"/>
        <end position="179"/>
    </location>
</feature>
<proteinExistence type="predicted"/>
<sequence>MHLHFTTLCVAMAACQVASSHAVPSRSNPEVLNTRHLRSKSDKLGLDEEERVHPFDLNVAYEDTANYVIRSIGESSGTTNEQPSGQDQIKSILKHYTRYPNTGSIPWQDLDKNLRLLLPAGAKKVFHMFGLNPLDLGVTESVYFTAWMHYVNILNEGRNSDDKINSGNVFKKILQKASK</sequence>
<comment type="caution">
    <text evidence="2">The sequence shown here is derived from an EMBL/GenBank/DDBJ whole genome shotgun (WGS) entry which is preliminary data.</text>
</comment>
<evidence type="ECO:0000313" key="3">
    <source>
        <dbReference type="Proteomes" id="UP000282087"/>
    </source>
</evidence>
<name>A0A3M6VSD9_9STRA</name>
<protein>
    <recommendedName>
        <fullName evidence="4">RxLR effector protein</fullName>
    </recommendedName>
</protein>
<accession>A0A3M6VSD9</accession>
<evidence type="ECO:0000256" key="1">
    <source>
        <dbReference type="SAM" id="SignalP"/>
    </source>
</evidence>
<dbReference type="Proteomes" id="UP000282087">
    <property type="component" value="Unassembled WGS sequence"/>
</dbReference>
<feature type="signal peptide" evidence="1">
    <location>
        <begin position="1"/>
        <end position="22"/>
    </location>
</feature>